<keyword evidence="5" id="KW-1185">Reference proteome</keyword>
<sequence>MAAGYLSRALLGTAPTSETTKKPRRGPVLEVLNELLAEGRTQEVVALVARLVSRNSELERLLQDAKTKGKKNEGVSTTQLKLLLDGLPANSDGDVAEVDARLRRSSGIDEEPPQAEPARPKRTRPARRPIPTNLRRVENVIPVPAPQRPCPRCAEARECVGHEVTEVIDLIPAEVIVRQDKREKLACRLCEAEVVRAPLGEKVVSGGRMGARLVAQLLVEKYYDGLPLSRQVERFERLGLEVALSTLADQVAWATEALRPVWRAAMSKVLGATVMHLDATSLPVLDSKNAKGIRLGAIWGYVGADVRDCGTEHTALCLYNSTGKREGQREGEIGPAQMLALRVGRTVADAAGIFDASFKRGDLLECGCNTHARRYFRKALDGGDKRAALPLAAFKRLFAIERRLKACTIDERRRGRQERSKPVYDDLIAWAIAHQPNEPPSSPLGRAIRYLLNHQQALRRYLEDGAIPIDNTVVERLHIRTALTRKNFLFAGSDAGGERAAIAYTLLGCCKLAEVDPVAYLADVLPRLATKKLCLRDMPALLPAEWKRSHPEAVRGKAAVTR</sequence>
<dbReference type="RefSeq" id="WP_157757535.1">
    <property type="nucleotide sequence ID" value="NZ_CP022203.1"/>
</dbReference>
<dbReference type="Pfam" id="PF13005">
    <property type="entry name" value="zf-IS66"/>
    <property type="match status" value="1"/>
</dbReference>
<feature type="domain" description="Transposase IS66 zinc-finger binding" evidence="3">
    <location>
        <begin position="150"/>
        <end position="191"/>
    </location>
</feature>
<feature type="region of interest" description="Disordered" evidence="1">
    <location>
        <begin position="104"/>
        <end position="129"/>
    </location>
</feature>
<dbReference type="PANTHER" id="PTHR33678:SF1">
    <property type="entry name" value="BLL1576 PROTEIN"/>
    <property type="match status" value="1"/>
</dbReference>
<feature type="domain" description="Transposase IS66 central" evidence="2">
    <location>
        <begin position="207"/>
        <end position="498"/>
    </location>
</feature>
<organism evidence="4 5">
    <name type="scientific">Corallococcus macrosporus DSM 14697</name>
    <dbReference type="NCBI Taxonomy" id="1189310"/>
    <lineage>
        <taxon>Bacteria</taxon>
        <taxon>Pseudomonadati</taxon>
        <taxon>Myxococcota</taxon>
        <taxon>Myxococcia</taxon>
        <taxon>Myxococcales</taxon>
        <taxon>Cystobacterineae</taxon>
        <taxon>Myxococcaceae</taxon>
        <taxon>Corallococcus</taxon>
    </lineage>
</organism>
<evidence type="ECO:0000313" key="5">
    <source>
        <dbReference type="Proteomes" id="UP000217343"/>
    </source>
</evidence>
<protein>
    <submittedName>
        <fullName evidence="4">Transposase</fullName>
    </submittedName>
</protein>
<dbReference type="PANTHER" id="PTHR33678">
    <property type="entry name" value="BLL1576 PROTEIN"/>
    <property type="match status" value="1"/>
</dbReference>
<proteinExistence type="predicted"/>
<dbReference type="InterPro" id="IPR024474">
    <property type="entry name" value="Znf_dom_IS66"/>
</dbReference>
<dbReference type="KEGG" id="mmas:MYMAC_004395"/>
<dbReference type="Pfam" id="PF03050">
    <property type="entry name" value="DDE_Tnp_IS66"/>
    <property type="match status" value="1"/>
</dbReference>
<dbReference type="Proteomes" id="UP000217343">
    <property type="component" value="Chromosome"/>
</dbReference>
<evidence type="ECO:0000259" key="2">
    <source>
        <dbReference type="Pfam" id="PF03050"/>
    </source>
</evidence>
<dbReference type="EMBL" id="CP022203">
    <property type="protein sequence ID" value="ATB48764.1"/>
    <property type="molecule type" value="Genomic_DNA"/>
</dbReference>
<evidence type="ECO:0000259" key="3">
    <source>
        <dbReference type="Pfam" id="PF13005"/>
    </source>
</evidence>
<gene>
    <name evidence="4" type="ORF">MYMAC_004395</name>
</gene>
<dbReference type="AlphaFoldDB" id="A0A250JY28"/>
<evidence type="ECO:0000313" key="4">
    <source>
        <dbReference type="EMBL" id="ATB48764.1"/>
    </source>
</evidence>
<evidence type="ECO:0000256" key="1">
    <source>
        <dbReference type="SAM" id="MobiDB-lite"/>
    </source>
</evidence>
<reference evidence="4 5" key="1">
    <citation type="submission" date="2017-06" db="EMBL/GenBank/DDBJ databases">
        <title>Sequencing and comparative analysis of myxobacterial genomes.</title>
        <authorList>
            <person name="Rupp O."/>
            <person name="Goesmann A."/>
            <person name="Sogaard-Andersen L."/>
        </authorList>
    </citation>
    <scope>NUCLEOTIDE SEQUENCE [LARGE SCALE GENOMIC DNA]</scope>
    <source>
        <strain evidence="4 5">DSM 14697</strain>
    </source>
</reference>
<name>A0A250JY28_9BACT</name>
<dbReference type="OrthoDB" id="9800877at2"/>
<dbReference type="InterPro" id="IPR052344">
    <property type="entry name" value="Transposase-related"/>
</dbReference>
<accession>A0A250JY28</accession>
<dbReference type="InterPro" id="IPR004291">
    <property type="entry name" value="Transposase_IS66_central"/>
</dbReference>
<dbReference type="NCBIfam" id="NF033517">
    <property type="entry name" value="transpos_IS66"/>
    <property type="match status" value="1"/>
</dbReference>